<dbReference type="STRING" id="1123360.thalar_02883"/>
<dbReference type="OrthoDB" id="8470270at2"/>
<keyword evidence="1" id="KW-1133">Transmembrane helix</keyword>
<feature type="transmembrane region" description="Helical" evidence="1">
    <location>
        <begin position="30"/>
        <end position="50"/>
    </location>
</feature>
<sequence>MNNSDNNPETNSAGPPERVPFMQQVLDNPFLLLFLGITIPTVLYLVWGVMEIASVPVAY</sequence>
<evidence type="ECO:0000313" key="2">
    <source>
        <dbReference type="EMBL" id="EPX77162.1"/>
    </source>
</evidence>
<keyword evidence="1" id="KW-0812">Transmembrane</keyword>
<keyword evidence="1" id="KW-0472">Membrane</keyword>
<dbReference type="RefSeq" id="WP_021102233.1">
    <property type="nucleotide sequence ID" value="NZ_KE557314.1"/>
</dbReference>
<comment type="caution">
    <text evidence="2">The sequence shown here is derived from an EMBL/GenBank/DDBJ whole genome shotgun (WGS) entry which is preliminary data.</text>
</comment>
<organism evidence="2 3">
    <name type="scientific">Litoreibacter arenae DSM 19593</name>
    <dbReference type="NCBI Taxonomy" id="1123360"/>
    <lineage>
        <taxon>Bacteria</taxon>
        <taxon>Pseudomonadati</taxon>
        <taxon>Pseudomonadota</taxon>
        <taxon>Alphaproteobacteria</taxon>
        <taxon>Rhodobacterales</taxon>
        <taxon>Roseobacteraceae</taxon>
        <taxon>Litoreibacter</taxon>
    </lineage>
</organism>
<dbReference type="EMBL" id="AONI01000015">
    <property type="protein sequence ID" value="EPX77162.1"/>
    <property type="molecule type" value="Genomic_DNA"/>
</dbReference>
<reference evidence="3" key="1">
    <citation type="journal article" date="2013" name="Stand. Genomic Sci.">
        <title>Genome sequence of the Litoreibacter arenae type strain (DSM 19593(T)), a member of the Roseobacter clade isolated from sea sand.</title>
        <authorList>
            <person name="Riedel T."/>
            <person name="Fiebig A."/>
            <person name="Petersen J."/>
            <person name="Gronow S."/>
            <person name="Kyrpides N.C."/>
            <person name="Goker M."/>
            <person name="Klenk H.P."/>
        </authorList>
    </citation>
    <scope>NUCLEOTIDE SEQUENCE [LARGE SCALE GENOMIC DNA]</scope>
    <source>
        <strain evidence="3">DSM 19593</strain>
    </source>
</reference>
<evidence type="ECO:0000313" key="3">
    <source>
        <dbReference type="Proteomes" id="UP000015351"/>
    </source>
</evidence>
<evidence type="ECO:0000256" key="1">
    <source>
        <dbReference type="SAM" id="Phobius"/>
    </source>
</evidence>
<dbReference type="AlphaFoldDB" id="S9QB36"/>
<protein>
    <submittedName>
        <fullName evidence="2">Uncharacterized protein</fullName>
    </submittedName>
</protein>
<dbReference type="Proteomes" id="UP000015351">
    <property type="component" value="Unassembled WGS sequence"/>
</dbReference>
<proteinExistence type="predicted"/>
<dbReference type="HOGENOM" id="CLU_2955061_0_0_5"/>
<gene>
    <name evidence="2" type="ORF">thalar_02883</name>
</gene>
<keyword evidence="3" id="KW-1185">Reference proteome</keyword>
<dbReference type="eggNOG" id="ENOG5033IY3">
    <property type="taxonomic scope" value="Bacteria"/>
</dbReference>
<name>S9QB36_9RHOB</name>
<accession>S9QB36</accession>